<sequence>MLNGSLKTTDTRIKAKNAIDFARQVRQLMPRLSSIRVEYSGGEEILESTAWAYELLLGQLYGGLEARELTFVNCGLSLGTVPSTELKLTRIETIWDTTFDETIELVRLNANTLRTLEMSCAQPTKLFKLLESRDNSGCVVYPNMRVLHLWSGNFTKYKCQSFKGNYSPFPQLERLTMDLIYPFTDDVLFRGNTATLNYLRMAADPGTIQLLNSCNVFDGGRMESLRHVRVDVTCVNGISEMETSKLVADFIMGLAFRAQTLQIEGRLPKDVFLGAISQPENCQYLQHLLVNDLQLSLSDIFTATTSKVYQQTK</sequence>
<reference evidence="1" key="1">
    <citation type="submission" date="2022-07" db="EMBL/GenBank/DDBJ databases">
        <title>Phylogenomic reconstructions and comparative analyses of Kickxellomycotina fungi.</title>
        <authorList>
            <person name="Reynolds N.K."/>
            <person name="Stajich J.E."/>
            <person name="Barry K."/>
            <person name="Grigoriev I.V."/>
            <person name="Crous P."/>
            <person name="Smith M.E."/>
        </authorList>
    </citation>
    <scope>NUCLEOTIDE SEQUENCE</scope>
    <source>
        <strain evidence="1">CBS 109367</strain>
    </source>
</reference>
<dbReference type="Proteomes" id="UP001151516">
    <property type="component" value="Unassembled WGS sequence"/>
</dbReference>
<dbReference type="OrthoDB" id="5578223at2759"/>
<dbReference type="EMBL" id="JANBTX010000095">
    <property type="protein sequence ID" value="KAJ2686760.1"/>
    <property type="molecule type" value="Genomic_DNA"/>
</dbReference>
<name>A0A9W8L2M4_9FUNG</name>
<organism evidence="1 2">
    <name type="scientific">Coemansia spiralis</name>
    <dbReference type="NCBI Taxonomy" id="417178"/>
    <lineage>
        <taxon>Eukaryota</taxon>
        <taxon>Fungi</taxon>
        <taxon>Fungi incertae sedis</taxon>
        <taxon>Zoopagomycota</taxon>
        <taxon>Kickxellomycotina</taxon>
        <taxon>Kickxellomycetes</taxon>
        <taxon>Kickxellales</taxon>
        <taxon>Kickxellaceae</taxon>
        <taxon>Coemansia</taxon>
    </lineage>
</organism>
<evidence type="ECO:0000313" key="1">
    <source>
        <dbReference type="EMBL" id="KAJ2686760.1"/>
    </source>
</evidence>
<comment type="caution">
    <text evidence="1">The sequence shown here is derived from an EMBL/GenBank/DDBJ whole genome shotgun (WGS) entry which is preliminary data.</text>
</comment>
<keyword evidence="2" id="KW-1185">Reference proteome</keyword>
<evidence type="ECO:0000313" key="2">
    <source>
        <dbReference type="Proteomes" id="UP001151516"/>
    </source>
</evidence>
<proteinExistence type="predicted"/>
<dbReference type="AlphaFoldDB" id="A0A9W8L2M4"/>
<gene>
    <name evidence="1" type="ORF">IWW39_003400</name>
</gene>
<accession>A0A9W8L2M4</accession>
<protein>
    <submittedName>
        <fullName evidence="1">Uncharacterized protein</fullName>
    </submittedName>
</protein>